<name>A0ABQ5ARJ9_9ASTR</name>
<dbReference type="EMBL" id="BQNB010012558">
    <property type="protein sequence ID" value="GJT05085.1"/>
    <property type="molecule type" value="Genomic_DNA"/>
</dbReference>
<keyword evidence="3" id="KW-1185">Reference proteome</keyword>
<reference evidence="2" key="2">
    <citation type="submission" date="2022-01" db="EMBL/GenBank/DDBJ databases">
        <authorList>
            <person name="Yamashiro T."/>
            <person name="Shiraishi A."/>
            <person name="Satake H."/>
            <person name="Nakayama K."/>
        </authorList>
    </citation>
    <scope>NUCLEOTIDE SEQUENCE</scope>
</reference>
<organism evidence="2 3">
    <name type="scientific">Tanacetum coccineum</name>
    <dbReference type="NCBI Taxonomy" id="301880"/>
    <lineage>
        <taxon>Eukaryota</taxon>
        <taxon>Viridiplantae</taxon>
        <taxon>Streptophyta</taxon>
        <taxon>Embryophyta</taxon>
        <taxon>Tracheophyta</taxon>
        <taxon>Spermatophyta</taxon>
        <taxon>Magnoliopsida</taxon>
        <taxon>eudicotyledons</taxon>
        <taxon>Gunneridae</taxon>
        <taxon>Pentapetalae</taxon>
        <taxon>asterids</taxon>
        <taxon>campanulids</taxon>
        <taxon>Asterales</taxon>
        <taxon>Asteraceae</taxon>
        <taxon>Asteroideae</taxon>
        <taxon>Anthemideae</taxon>
        <taxon>Anthemidinae</taxon>
        <taxon>Tanacetum</taxon>
    </lineage>
</organism>
<feature type="compositionally biased region" description="Gly residues" evidence="1">
    <location>
        <begin position="82"/>
        <end position="106"/>
    </location>
</feature>
<proteinExistence type="predicted"/>
<evidence type="ECO:0000313" key="3">
    <source>
        <dbReference type="Proteomes" id="UP001151760"/>
    </source>
</evidence>
<evidence type="ECO:0000256" key="1">
    <source>
        <dbReference type="SAM" id="MobiDB-lite"/>
    </source>
</evidence>
<feature type="region of interest" description="Disordered" evidence="1">
    <location>
        <begin position="50"/>
        <end position="106"/>
    </location>
</feature>
<reference evidence="2" key="1">
    <citation type="journal article" date="2022" name="Int. J. Mol. Sci.">
        <title>Draft Genome of Tanacetum Coccineum: Genomic Comparison of Closely Related Tanacetum-Family Plants.</title>
        <authorList>
            <person name="Yamashiro T."/>
            <person name="Shiraishi A."/>
            <person name="Nakayama K."/>
            <person name="Satake H."/>
        </authorList>
    </citation>
    <scope>NUCLEOTIDE SEQUENCE</scope>
</reference>
<protein>
    <submittedName>
        <fullName evidence="2">Uncharacterized protein</fullName>
    </submittedName>
</protein>
<sequence length="140" mass="14651">MNSQNSNTKGLGYKKYNAVPPPYTGNFIPSTPDLSFTGLDEFVNEHVVKNSKAMSSKEDSKIMPPNMTTQSAGRSTATPRGGRTGGRTGRGSGRTRGLTGDLGNGGLDEQCGQVGGQVCGQGNEVNDGVNRVPDFITIIA</sequence>
<evidence type="ECO:0000313" key="2">
    <source>
        <dbReference type="EMBL" id="GJT05085.1"/>
    </source>
</evidence>
<dbReference type="Proteomes" id="UP001151760">
    <property type="component" value="Unassembled WGS sequence"/>
</dbReference>
<comment type="caution">
    <text evidence="2">The sequence shown here is derived from an EMBL/GenBank/DDBJ whole genome shotgun (WGS) entry which is preliminary data.</text>
</comment>
<accession>A0ABQ5ARJ9</accession>
<gene>
    <name evidence="2" type="ORF">Tco_0839547</name>
</gene>